<protein>
    <recommendedName>
        <fullName evidence="5">Lipoprotein</fullName>
    </recommendedName>
</protein>
<dbReference type="Proteomes" id="UP000549765">
    <property type="component" value="Unassembled WGS sequence"/>
</dbReference>
<proteinExistence type="predicted"/>
<evidence type="ECO:0000313" key="3">
    <source>
        <dbReference type="EMBL" id="NKZ23427.1"/>
    </source>
</evidence>
<name>A0A7X6N2D0_9LACO</name>
<dbReference type="PROSITE" id="PS51257">
    <property type="entry name" value="PROKAR_LIPOPROTEIN"/>
    <property type="match status" value="1"/>
</dbReference>
<comment type="caution">
    <text evidence="3">The sequence shown here is derived from an EMBL/GenBank/DDBJ whole genome shotgun (WGS) entry which is preliminary data.</text>
</comment>
<organism evidence="3 4">
    <name type="scientific">Periweissella fabalis</name>
    <dbReference type="NCBI Taxonomy" id="1070421"/>
    <lineage>
        <taxon>Bacteria</taxon>
        <taxon>Bacillati</taxon>
        <taxon>Bacillota</taxon>
        <taxon>Bacilli</taxon>
        <taxon>Lactobacillales</taxon>
        <taxon>Lactobacillaceae</taxon>
        <taxon>Periweissella</taxon>
    </lineage>
</organism>
<reference evidence="3 4" key="1">
    <citation type="submission" date="2020-04" db="EMBL/GenBank/DDBJ databases">
        <title>MicrobeNet Type strains.</title>
        <authorList>
            <person name="Nicholson A.C."/>
        </authorList>
    </citation>
    <scope>NUCLEOTIDE SEQUENCE [LARGE SCALE GENOMIC DNA]</scope>
    <source>
        <strain evidence="3 4">CCUG 61472</strain>
    </source>
</reference>
<sequence>MKKTLSIIVATSLLFVLAGCGHSSAKHTHHEDQATEMSTNSSSSSSSSAATSSDDNDATSSAASSAANTSSSQSATSDSANDHQQSAAAVSSQSAANSSSQAAANTNNNQSTGQVTNSAQAINVLRVQLGAKAKDMQLVANGTSTVNGQTVYNIAVYQGSSKAPSAAYLVSQSGKVTQQW</sequence>
<evidence type="ECO:0000313" key="4">
    <source>
        <dbReference type="Proteomes" id="UP000549765"/>
    </source>
</evidence>
<evidence type="ECO:0008006" key="5">
    <source>
        <dbReference type="Google" id="ProtNLM"/>
    </source>
</evidence>
<keyword evidence="4" id="KW-1185">Reference proteome</keyword>
<feature type="compositionally biased region" description="Low complexity" evidence="1">
    <location>
        <begin position="38"/>
        <end position="111"/>
    </location>
</feature>
<dbReference type="AlphaFoldDB" id="A0A7X6N2D0"/>
<dbReference type="RefSeq" id="WP_168721223.1">
    <property type="nucleotide sequence ID" value="NZ_JAAXPN010000001.1"/>
</dbReference>
<gene>
    <name evidence="3" type="ORF">HF964_01205</name>
</gene>
<feature type="region of interest" description="Disordered" evidence="1">
    <location>
        <begin position="25"/>
        <end position="114"/>
    </location>
</feature>
<evidence type="ECO:0000256" key="1">
    <source>
        <dbReference type="SAM" id="MobiDB-lite"/>
    </source>
</evidence>
<evidence type="ECO:0000256" key="2">
    <source>
        <dbReference type="SAM" id="SignalP"/>
    </source>
</evidence>
<feature type="signal peptide" evidence="2">
    <location>
        <begin position="1"/>
        <end position="25"/>
    </location>
</feature>
<keyword evidence="2" id="KW-0732">Signal</keyword>
<accession>A0A7X6N2D0</accession>
<feature type="chain" id="PRO_5031132929" description="Lipoprotein" evidence="2">
    <location>
        <begin position="26"/>
        <end position="180"/>
    </location>
</feature>
<dbReference type="EMBL" id="JAAXPN010000001">
    <property type="protein sequence ID" value="NKZ23427.1"/>
    <property type="molecule type" value="Genomic_DNA"/>
</dbReference>